<dbReference type="Proteomes" id="UP000887540">
    <property type="component" value="Unplaced"/>
</dbReference>
<name>A0A914DN10_9BILA</name>
<dbReference type="WBParaSite" id="ACRNAN_scaffold2967.g17114.t1">
    <property type="protein sequence ID" value="ACRNAN_scaffold2967.g17114.t1"/>
    <property type="gene ID" value="ACRNAN_scaffold2967.g17114"/>
</dbReference>
<evidence type="ECO:0000313" key="1">
    <source>
        <dbReference type="Proteomes" id="UP000887540"/>
    </source>
</evidence>
<organism evidence="1 2">
    <name type="scientific">Acrobeloides nanus</name>
    <dbReference type="NCBI Taxonomy" id="290746"/>
    <lineage>
        <taxon>Eukaryota</taxon>
        <taxon>Metazoa</taxon>
        <taxon>Ecdysozoa</taxon>
        <taxon>Nematoda</taxon>
        <taxon>Chromadorea</taxon>
        <taxon>Rhabditida</taxon>
        <taxon>Tylenchina</taxon>
        <taxon>Cephalobomorpha</taxon>
        <taxon>Cephaloboidea</taxon>
        <taxon>Cephalobidae</taxon>
        <taxon>Acrobeloides</taxon>
    </lineage>
</organism>
<dbReference type="AlphaFoldDB" id="A0A914DN10"/>
<sequence>MTSKVQLDRDVISRICKHNLAQRLLNSSDDDDENSDDTDGSKGRLDISNLKLGLVSKKCLLALKTACDEEYKGAKLSFYDVLRFASTHDLDSNVFHEISEPVFWLLYELSICELEFGDGNDQRYLQVLRKIKGFGLKRIFFCMSSSDSNPDHRSEMLRIISESSGTLKELCRVPYIFLLRLPHTLKLEMLTTIGSIPMSETLFSDFLQLSAKEVVIKAKDCYLPSHLLKNINAQTLHVNASGSWAEVIEESSVEIQANPSIQEISIVLRNQPINPRDFADKIYDIKKIIESIQKGYPNLTLLEIEDIYDRKPTYSLPRKDFVQFFTKLFIKTEALLSELQDLFFSIKMKQVFEVDKWIFNWIDSVNEISSLRKDEWKDFEEVQDDPRAETGKEYLSLKKLIQFGEGKSLEVTFFITQRLY</sequence>
<keyword evidence="1" id="KW-1185">Reference proteome</keyword>
<protein>
    <submittedName>
        <fullName evidence="2">Uncharacterized protein</fullName>
    </submittedName>
</protein>
<evidence type="ECO:0000313" key="2">
    <source>
        <dbReference type="WBParaSite" id="ACRNAN_scaffold2967.g17114.t1"/>
    </source>
</evidence>
<proteinExistence type="predicted"/>
<reference evidence="2" key="1">
    <citation type="submission" date="2022-11" db="UniProtKB">
        <authorList>
            <consortium name="WormBaseParasite"/>
        </authorList>
    </citation>
    <scope>IDENTIFICATION</scope>
</reference>
<accession>A0A914DN10</accession>